<reference evidence="2" key="1">
    <citation type="submission" date="2018-04" db="EMBL/GenBank/DDBJ databases">
        <title>WGS assembly of Panicum hallii.</title>
        <authorList>
            <person name="Lovell J."/>
            <person name="Jenkins J."/>
            <person name="Lowry D."/>
            <person name="Mamidi S."/>
            <person name="Sreedasyam A."/>
            <person name="Weng X."/>
            <person name="Barry K."/>
            <person name="Bonette J."/>
            <person name="Campitelli B."/>
            <person name="Daum C."/>
            <person name="Gordon S."/>
            <person name="Gould B."/>
            <person name="Lipzen A."/>
            <person name="Macqueen A."/>
            <person name="Palacio-Mejia J."/>
            <person name="Plott C."/>
            <person name="Shakirov E."/>
            <person name="Shu S."/>
            <person name="Yoshinaga Y."/>
            <person name="Zane M."/>
            <person name="Rokhsar D."/>
            <person name="Grimwood J."/>
            <person name="Schmutz J."/>
            <person name="Juenger T."/>
        </authorList>
    </citation>
    <scope>NUCLEOTIDE SEQUENCE [LARGE SCALE GENOMIC DNA]</scope>
    <source>
        <strain evidence="2">FIL2</strain>
    </source>
</reference>
<name>A0A2T8I7A4_9POAL</name>
<gene>
    <name evidence="2" type="ORF">PAHAL_8G021600</name>
</gene>
<feature type="compositionally biased region" description="Polar residues" evidence="1">
    <location>
        <begin position="71"/>
        <end position="87"/>
    </location>
</feature>
<proteinExistence type="predicted"/>
<feature type="region of interest" description="Disordered" evidence="1">
    <location>
        <begin position="1"/>
        <end position="93"/>
    </location>
</feature>
<protein>
    <submittedName>
        <fullName evidence="2">Uncharacterized protein</fullName>
    </submittedName>
</protein>
<dbReference type="EMBL" id="CM008053">
    <property type="protein sequence ID" value="PVH33548.1"/>
    <property type="molecule type" value="Genomic_DNA"/>
</dbReference>
<feature type="compositionally biased region" description="Basic residues" evidence="1">
    <location>
        <begin position="1"/>
        <end position="17"/>
    </location>
</feature>
<dbReference type="AlphaFoldDB" id="A0A2T8I7A4"/>
<sequence>MSSRRHPSGSEKRKKRKHLDELTESQRGSIDKFFKPNTSASRKQDEWAIVAVEEQTNNNPEDPDPTDDNVGINTDDNNMSNHVPSTSVDEEPIFTTNMYDPVTWDNLDNKARDILVEKGPIREENIIFPLDANSRYFHTVITLEK</sequence>
<evidence type="ECO:0000256" key="1">
    <source>
        <dbReference type="SAM" id="MobiDB-lite"/>
    </source>
</evidence>
<evidence type="ECO:0000313" key="2">
    <source>
        <dbReference type="EMBL" id="PVH33548.1"/>
    </source>
</evidence>
<accession>A0A2T8I7A4</accession>
<dbReference type="Proteomes" id="UP000243499">
    <property type="component" value="Chromosome 8"/>
</dbReference>
<dbReference type="Gramene" id="PVH33548">
    <property type="protein sequence ID" value="PVH33548"/>
    <property type="gene ID" value="PAHAL_8G021600"/>
</dbReference>
<organism evidence="2">
    <name type="scientific">Panicum hallii</name>
    <dbReference type="NCBI Taxonomy" id="206008"/>
    <lineage>
        <taxon>Eukaryota</taxon>
        <taxon>Viridiplantae</taxon>
        <taxon>Streptophyta</taxon>
        <taxon>Embryophyta</taxon>
        <taxon>Tracheophyta</taxon>
        <taxon>Spermatophyta</taxon>
        <taxon>Magnoliopsida</taxon>
        <taxon>Liliopsida</taxon>
        <taxon>Poales</taxon>
        <taxon>Poaceae</taxon>
        <taxon>PACMAD clade</taxon>
        <taxon>Panicoideae</taxon>
        <taxon>Panicodae</taxon>
        <taxon>Paniceae</taxon>
        <taxon>Panicinae</taxon>
        <taxon>Panicum</taxon>
        <taxon>Panicum sect. Panicum</taxon>
    </lineage>
</organism>